<dbReference type="CDD" id="cd00071">
    <property type="entry name" value="GMPK"/>
    <property type="match status" value="1"/>
</dbReference>
<dbReference type="FunFam" id="3.30.63.10:FF:000002">
    <property type="entry name" value="Guanylate kinase 1"/>
    <property type="match status" value="1"/>
</dbReference>
<evidence type="ECO:0000256" key="4">
    <source>
        <dbReference type="ARBA" id="ARBA00016296"/>
    </source>
</evidence>
<comment type="function">
    <text evidence="1 11">Essential for recycling GMP and indirectly, cGMP.</text>
</comment>
<dbReference type="GO" id="GO:0005524">
    <property type="term" value="F:ATP binding"/>
    <property type="evidence" value="ECO:0007669"/>
    <property type="project" value="UniProtKB-UniRule"/>
</dbReference>
<dbReference type="Proteomes" id="UP000276437">
    <property type="component" value="Chromosome"/>
</dbReference>
<dbReference type="InterPro" id="IPR008145">
    <property type="entry name" value="GK/Ca_channel_bsu"/>
</dbReference>
<dbReference type="Gene3D" id="3.40.50.300">
    <property type="entry name" value="P-loop containing nucleotide triphosphate hydrolases"/>
    <property type="match status" value="1"/>
</dbReference>
<dbReference type="PANTHER" id="PTHR23117:SF13">
    <property type="entry name" value="GUANYLATE KINASE"/>
    <property type="match status" value="1"/>
</dbReference>
<comment type="subcellular location">
    <subcellularLocation>
        <location evidence="11">Cytoplasm</location>
    </subcellularLocation>
</comment>
<keyword evidence="11" id="KW-0963">Cytoplasm</keyword>
<evidence type="ECO:0000256" key="8">
    <source>
        <dbReference type="ARBA" id="ARBA00022840"/>
    </source>
</evidence>
<evidence type="ECO:0000256" key="2">
    <source>
        <dbReference type="ARBA" id="ARBA00005790"/>
    </source>
</evidence>
<dbReference type="SMART" id="SM00072">
    <property type="entry name" value="GuKc"/>
    <property type="match status" value="1"/>
</dbReference>
<keyword evidence="14" id="KW-1185">Reference proteome</keyword>
<dbReference type="NCBIfam" id="TIGR03263">
    <property type="entry name" value="guanyl_kin"/>
    <property type="match status" value="1"/>
</dbReference>
<evidence type="ECO:0000256" key="11">
    <source>
        <dbReference type="HAMAP-Rule" id="MF_00328"/>
    </source>
</evidence>
<dbReference type="PROSITE" id="PS00856">
    <property type="entry name" value="GUANYLATE_KINASE_1"/>
    <property type="match status" value="1"/>
</dbReference>
<gene>
    <name evidence="13" type="primary">gmk_2</name>
    <name evidence="11" type="synonym">gmk</name>
    <name evidence="13" type="ORF">MAMMFC1_03731</name>
</gene>
<reference evidence="13 14" key="1">
    <citation type="journal article" date="2018" name="Int. J. Syst. Evol. Microbiol.">
        <title>Methylomusa anaerophila gen. nov., sp. nov., an anaerobic methanol-utilizing bacterium isolated from a microbial fuel cell.</title>
        <authorList>
            <person name="Amano N."/>
            <person name="Yamamuro A."/>
            <person name="Miyahara M."/>
            <person name="Kouzuma A."/>
            <person name="Abe T."/>
            <person name="Watanabe K."/>
        </authorList>
    </citation>
    <scope>NUCLEOTIDE SEQUENCE [LARGE SCALE GENOMIC DNA]</scope>
    <source>
        <strain evidence="13 14">MMFC1</strain>
    </source>
</reference>
<dbReference type="HAMAP" id="MF_00328">
    <property type="entry name" value="Guanylate_kinase"/>
    <property type="match status" value="1"/>
</dbReference>
<dbReference type="KEGG" id="mana:MAMMFC1_03731"/>
<evidence type="ECO:0000256" key="10">
    <source>
        <dbReference type="ARBA" id="ARBA00048594"/>
    </source>
</evidence>
<keyword evidence="7 11" id="KW-0418">Kinase</keyword>
<evidence type="ECO:0000256" key="3">
    <source>
        <dbReference type="ARBA" id="ARBA00012961"/>
    </source>
</evidence>
<evidence type="ECO:0000256" key="1">
    <source>
        <dbReference type="ARBA" id="ARBA00003531"/>
    </source>
</evidence>
<dbReference type="GO" id="GO:0005829">
    <property type="term" value="C:cytosol"/>
    <property type="evidence" value="ECO:0007669"/>
    <property type="project" value="TreeGrafter"/>
</dbReference>
<sequence>MRTNMTQQGILIVLSGPSGAGKGTICRELLRSNPNLQYSISATTRQPRAGEANGINYWFLSKHEFESMAEQNDLLEWAEVYGNYYGTPRRYVAEQLESGKDVVLEIDIQGAMRVKEKFPEGVYIYIIPPSSDELAERINKRGTDSPDSIKKRLGCASEELSCVYNYHYLVVNDKIASAVRNIEAIIAAEKCKVQRNHNLIENFFRHSCVRKEDL</sequence>
<feature type="binding site" evidence="11">
    <location>
        <begin position="16"/>
        <end position="23"/>
    </location>
    <ligand>
        <name>ATP</name>
        <dbReference type="ChEBI" id="CHEBI:30616"/>
    </ligand>
</feature>
<dbReference type="AlphaFoldDB" id="A0A348APM4"/>
<feature type="domain" description="Guanylate kinase-like" evidence="12">
    <location>
        <begin position="9"/>
        <end position="187"/>
    </location>
</feature>
<dbReference type="InterPro" id="IPR008144">
    <property type="entry name" value="Guanylate_kin-like_dom"/>
</dbReference>
<evidence type="ECO:0000256" key="7">
    <source>
        <dbReference type="ARBA" id="ARBA00022777"/>
    </source>
</evidence>
<evidence type="ECO:0000256" key="9">
    <source>
        <dbReference type="ARBA" id="ARBA00030128"/>
    </source>
</evidence>
<evidence type="ECO:0000313" key="14">
    <source>
        <dbReference type="Proteomes" id="UP000276437"/>
    </source>
</evidence>
<dbReference type="GO" id="GO:0004385">
    <property type="term" value="F:GMP kinase activity"/>
    <property type="evidence" value="ECO:0007669"/>
    <property type="project" value="UniProtKB-UniRule"/>
</dbReference>
<proteinExistence type="inferred from homology"/>
<keyword evidence="8 11" id="KW-0067">ATP-binding</keyword>
<evidence type="ECO:0000259" key="12">
    <source>
        <dbReference type="PROSITE" id="PS50052"/>
    </source>
</evidence>
<accession>A0A348APM4</accession>
<dbReference type="Pfam" id="PF00625">
    <property type="entry name" value="Guanylate_kin"/>
    <property type="match status" value="1"/>
</dbReference>
<dbReference type="Gene3D" id="3.30.63.10">
    <property type="entry name" value="Guanylate Kinase phosphate binding domain"/>
    <property type="match status" value="1"/>
</dbReference>
<dbReference type="InterPro" id="IPR020590">
    <property type="entry name" value="Guanylate_kinase_CS"/>
</dbReference>
<dbReference type="PROSITE" id="PS50052">
    <property type="entry name" value="GUANYLATE_KINASE_2"/>
    <property type="match status" value="1"/>
</dbReference>
<dbReference type="PANTHER" id="PTHR23117">
    <property type="entry name" value="GUANYLATE KINASE-RELATED"/>
    <property type="match status" value="1"/>
</dbReference>
<protein>
    <recommendedName>
        <fullName evidence="4 11">Guanylate kinase</fullName>
        <ecNumber evidence="3 11">2.7.4.8</ecNumber>
    </recommendedName>
    <alternativeName>
        <fullName evidence="9 11">GMP kinase</fullName>
    </alternativeName>
</protein>
<organism evidence="13 14">
    <name type="scientific">Methylomusa anaerophila</name>
    <dbReference type="NCBI Taxonomy" id="1930071"/>
    <lineage>
        <taxon>Bacteria</taxon>
        <taxon>Bacillati</taxon>
        <taxon>Bacillota</taxon>
        <taxon>Negativicutes</taxon>
        <taxon>Selenomonadales</taxon>
        <taxon>Sporomusaceae</taxon>
        <taxon>Methylomusa</taxon>
    </lineage>
</organism>
<evidence type="ECO:0000256" key="6">
    <source>
        <dbReference type="ARBA" id="ARBA00022741"/>
    </source>
</evidence>
<dbReference type="InterPro" id="IPR017665">
    <property type="entry name" value="Guanylate_kinase"/>
</dbReference>
<evidence type="ECO:0000256" key="5">
    <source>
        <dbReference type="ARBA" id="ARBA00022679"/>
    </source>
</evidence>
<dbReference type="InterPro" id="IPR027417">
    <property type="entry name" value="P-loop_NTPase"/>
</dbReference>
<comment type="catalytic activity">
    <reaction evidence="10 11">
        <text>GMP + ATP = GDP + ADP</text>
        <dbReference type="Rhea" id="RHEA:20780"/>
        <dbReference type="ChEBI" id="CHEBI:30616"/>
        <dbReference type="ChEBI" id="CHEBI:58115"/>
        <dbReference type="ChEBI" id="CHEBI:58189"/>
        <dbReference type="ChEBI" id="CHEBI:456216"/>
        <dbReference type="EC" id="2.7.4.8"/>
    </reaction>
</comment>
<dbReference type="SUPFAM" id="SSF52540">
    <property type="entry name" value="P-loop containing nucleoside triphosphate hydrolases"/>
    <property type="match status" value="1"/>
</dbReference>
<evidence type="ECO:0000313" key="13">
    <source>
        <dbReference type="EMBL" id="BBB93022.1"/>
    </source>
</evidence>
<dbReference type="EMBL" id="AP018449">
    <property type="protein sequence ID" value="BBB93022.1"/>
    <property type="molecule type" value="Genomic_DNA"/>
</dbReference>
<keyword evidence="6 11" id="KW-0547">Nucleotide-binding</keyword>
<keyword evidence="5 11" id="KW-0808">Transferase</keyword>
<comment type="similarity">
    <text evidence="2 11">Belongs to the guanylate kinase family.</text>
</comment>
<name>A0A348APM4_9FIRM</name>
<dbReference type="EC" id="2.7.4.8" evidence="3 11"/>